<dbReference type="Proteomes" id="UP000646426">
    <property type="component" value="Unassembled WGS sequence"/>
</dbReference>
<keyword evidence="1" id="KW-0812">Transmembrane</keyword>
<dbReference type="InterPro" id="IPR050256">
    <property type="entry name" value="Glycosyltransferase_2"/>
</dbReference>
<reference evidence="4" key="1">
    <citation type="journal article" date="2014" name="Int. J. Syst. Evol. Microbiol.">
        <title>Complete genome sequence of Corynebacterium casei LMG S-19264T (=DSM 44701T), isolated from a smear-ripened cheese.</title>
        <authorList>
            <consortium name="US DOE Joint Genome Institute (JGI-PGF)"/>
            <person name="Walter F."/>
            <person name="Albersmeier A."/>
            <person name="Kalinowski J."/>
            <person name="Ruckert C."/>
        </authorList>
    </citation>
    <scope>NUCLEOTIDE SEQUENCE</scope>
    <source>
        <strain evidence="4">KCTC 23077</strain>
    </source>
</reference>
<comment type="caution">
    <text evidence="4">The sequence shown here is derived from an EMBL/GenBank/DDBJ whole genome shotgun (WGS) entry which is preliminary data.</text>
</comment>
<dbReference type="InterPro" id="IPR058718">
    <property type="entry name" value="Agl6_TM_C"/>
</dbReference>
<feature type="transmembrane region" description="Helical" evidence="1">
    <location>
        <begin position="230"/>
        <end position="252"/>
    </location>
</feature>
<evidence type="ECO:0000259" key="2">
    <source>
        <dbReference type="Pfam" id="PF00535"/>
    </source>
</evidence>
<dbReference type="EMBL" id="BMYD01000004">
    <property type="protein sequence ID" value="GHA84982.1"/>
    <property type="molecule type" value="Genomic_DNA"/>
</dbReference>
<dbReference type="Pfam" id="PF26629">
    <property type="entry name" value="GT2_TM_C"/>
    <property type="match status" value="1"/>
</dbReference>
<proteinExistence type="predicted"/>
<dbReference type="CDD" id="cd04179">
    <property type="entry name" value="DPM_DPG-synthase_like"/>
    <property type="match status" value="1"/>
</dbReference>
<dbReference type="InterPro" id="IPR001173">
    <property type="entry name" value="Glyco_trans_2-like"/>
</dbReference>
<protein>
    <submittedName>
        <fullName evidence="4">Dolichol-P-glucose synthetase</fullName>
    </submittedName>
</protein>
<name>A0A918W8A4_9GAMM</name>
<sequence length="400" mass="43554">MHVELTILMPCLNEAETVATCVGKAHAFLRRRAVEGEVLVADNGSTDGSQTLAEQAGARVIAVPGRGYGAALKGGIAAARGRYVIMGDADDSYDFGALDGVLGRLREGNELVMGDRFAGGIRQGAMPWLHRYLGNPVLSFVGRLFFRVPIRDFHCGLRGFCREAMRSLELSTDGMEFASEMVVKSALHDLRIAQVPVTLSPDGRSRPPHLRTWRDGWRHLKFLLLFSPRWLFLLPGLALLGAGSLAMCVIALRPVQIGTVGFDIHTLAYAGGAVLLGFQMVFFAVFTKLMGIRSGWLPEDPRRERWLAHLTLERALALAVALFVLGIGLAFQAIGAWSETGFGALSPEITMRSVIPSVTSLALAGELFLAGFFLEALRLPLRLGGRRTKRGMTVLDQELQ</sequence>
<dbReference type="SUPFAM" id="SSF53448">
    <property type="entry name" value="Nucleotide-diphospho-sugar transferases"/>
    <property type="match status" value="1"/>
</dbReference>
<dbReference type="AlphaFoldDB" id="A0A918W8A4"/>
<feature type="domain" description="Glycosyltransferase 2-like" evidence="2">
    <location>
        <begin position="6"/>
        <end position="166"/>
    </location>
</feature>
<gene>
    <name evidence="4" type="ORF">GCM10007067_23660</name>
</gene>
<accession>A0A918W8A4</accession>
<reference evidence="4" key="2">
    <citation type="submission" date="2020-09" db="EMBL/GenBank/DDBJ databases">
        <authorList>
            <person name="Sun Q."/>
            <person name="Kim S."/>
        </authorList>
    </citation>
    <scope>NUCLEOTIDE SEQUENCE</scope>
    <source>
        <strain evidence="4">KCTC 23077</strain>
    </source>
</reference>
<feature type="domain" description="Low-salt glycan biosynthesis hexosyltransferase Agl6 C-terminal transmembrane region" evidence="3">
    <location>
        <begin position="285"/>
        <end position="377"/>
    </location>
</feature>
<dbReference type="PANTHER" id="PTHR48090">
    <property type="entry name" value="UNDECAPRENYL-PHOSPHATE 4-DEOXY-4-FORMAMIDO-L-ARABINOSE TRANSFERASE-RELATED"/>
    <property type="match status" value="1"/>
</dbReference>
<feature type="transmembrane region" description="Helical" evidence="1">
    <location>
        <begin position="264"/>
        <end position="286"/>
    </location>
</feature>
<organism evidence="4 5">
    <name type="scientific">Cognatilysobacter bugurensis</name>
    <dbReference type="NCBI Taxonomy" id="543356"/>
    <lineage>
        <taxon>Bacteria</taxon>
        <taxon>Pseudomonadati</taxon>
        <taxon>Pseudomonadota</taxon>
        <taxon>Gammaproteobacteria</taxon>
        <taxon>Lysobacterales</taxon>
        <taxon>Lysobacteraceae</taxon>
        <taxon>Cognatilysobacter</taxon>
    </lineage>
</organism>
<evidence type="ECO:0000256" key="1">
    <source>
        <dbReference type="SAM" id="Phobius"/>
    </source>
</evidence>
<evidence type="ECO:0000313" key="5">
    <source>
        <dbReference type="Proteomes" id="UP000646426"/>
    </source>
</evidence>
<evidence type="ECO:0000259" key="3">
    <source>
        <dbReference type="Pfam" id="PF26629"/>
    </source>
</evidence>
<dbReference type="PANTHER" id="PTHR48090:SF7">
    <property type="entry name" value="RFBJ PROTEIN"/>
    <property type="match status" value="1"/>
</dbReference>
<keyword evidence="1" id="KW-0472">Membrane</keyword>
<evidence type="ECO:0000313" key="4">
    <source>
        <dbReference type="EMBL" id="GHA84982.1"/>
    </source>
</evidence>
<keyword evidence="5" id="KW-1185">Reference proteome</keyword>
<keyword evidence="1" id="KW-1133">Transmembrane helix</keyword>
<feature type="transmembrane region" description="Helical" evidence="1">
    <location>
        <begin position="315"/>
        <end position="334"/>
    </location>
</feature>
<dbReference type="Pfam" id="PF00535">
    <property type="entry name" value="Glycos_transf_2"/>
    <property type="match status" value="1"/>
</dbReference>
<dbReference type="InterPro" id="IPR029044">
    <property type="entry name" value="Nucleotide-diphossugar_trans"/>
</dbReference>
<dbReference type="Gene3D" id="3.90.550.10">
    <property type="entry name" value="Spore Coat Polysaccharide Biosynthesis Protein SpsA, Chain A"/>
    <property type="match status" value="1"/>
</dbReference>
<feature type="transmembrane region" description="Helical" evidence="1">
    <location>
        <begin position="354"/>
        <end position="377"/>
    </location>
</feature>